<proteinExistence type="predicted"/>
<evidence type="ECO:0000313" key="1">
    <source>
        <dbReference type="Proteomes" id="UP000095283"/>
    </source>
</evidence>
<sequence>MGTSSQNQRTQGMHTSTCREDRINLRYVTDNENLLLANGNMIVVGSNMLWNAVFHTLNVKTFFVVP</sequence>
<protein>
    <submittedName>
        <fullName evidence="2">Uncharacterized protein</fullName>
    </submittedName>
</protein>
<keyword evidence="1" id="KW-1185">Reference proteome</keyword>
<dbReference type="WBParaSite" id="Hba_13413">
    <property type="protein sequence ID" value="Hba_13413"/>
    <property type="gene ID" value="Hba_13413"/>
</dbReference>
<accession>A0A1I7X764</accession>
<reference evidence="2" key="1">
    <citation type="submission" date="2016-11" db="UniProtKB">
        <authorList>
            <consortium name="WormBaseParasite"/>
        </authorList>
    </citation>
    <scope>IDENTIFICATION</scope>
</reference>
<name>A0A1I7X764_HETBA</name>
<evidence type="ECO:0000313" key="2">
    <source>
        <dbReference type="WBParaSite" id="Hba_13413"/>
    </source>
</evidence>
<organism evidence="1 2">
    <name type="scientific">Heterorhabditis bacteriophora</name>
    <name type="common">Entomopathogenic nematode worm</name>
    <dbReference type="NCBI Taxonomy" id="37862"/>
    <lineage>
        <taxon>Eukaryota</taxon>
        <taxon>Metazoa</taxon>
        <taxon>Ecdysozoa</taxon>
        <taxon>Nematoda</taxon>
        <taxon>Chromadorea</taxon>
        <taxon>Rhabditida</taxon>
        <taxon>Rhabditina</taxon>
        <taxon>Rhabditomorpha</taxon>
        <taxon>Strongyloidea</taxon>
        <taxon>Heterorhabditidae</taxon>
        <taxon>Heterorhabditis</taxon>
    </lineage>
</organism>
<dbReference type="Proteomes" id="UP000095283">
    <property type="component" value="Unplaced"/>
</dbReference>
<dbReference type="AlphaFoldDB" id="A0A1I7X764"/>